<proteinExistence type="predicted"/>
<accession>A0A9W4HF94</accession>
<protein>
    <recommendedName>
        <fullName evidence="2">Serine hydrolase domain-containing protein</fullName>
    </recommendedName>
</protein>
<evidence type="ECO:0000313" key="3">
    <source>
        <dbReference type="EMBL" id="CAG7992613.1"/>
    </source>
</evidence>
<dbReference type="GO" id="GO:0005737">
    <property type="term" value="C:cytoplasm"/>
    <property type="evidence" value="ECO:0007669"/>
    <property type="project" value="TreeGrafter"/>
</dbReference>
<evidence type="ECO:0000256" key="1">
    <source>
        <dbReference type="ARBA" id="ARBA00022801"/>
    </source>
</evidence>
<dbReference type="PANTHER" id="PTHR48070">
    <property type="entry name" value="ESTERASE OVCA2"/>
    <property type="match status" value="1"/>
</dbReference>
<dbReference type="InterPro" id="IPR005645">
    <property type="entry name" value="FSH-like_dom"/>
</dbReference>
<organism evidence="3 4">
    <name type="scientific">Penicillium nalgiovense</name>
    <dbReference type="NCBI Taxonomy" id="60175"/>
    <lineage>
        <taxon>Eukaryota</taxon>
        <taxon>Fungi</taxon>
        <taxon>Dikarya</taxon>
        <taxon>Ascomycota</taxon>
        <taxon>Pezizomycotina</taxon>
        <taxon>Eurotiomycetes</taxon>
        <taxon>Eurotiomycetidae</taxon>
        <taxon>Eurotiales</taxon>
        <taxon>Aspergillaceae</taxon>
        <taxon>Penicillium</taxon>
    </lineage>
</organism>
<dbReference type="GO" id="GO:0005634">
    <property type="term" value="C:nucleus"/>
    <property type="evidence" value="ECO:0007669"/>
    <property type="project" value="TreeGrafter"/>
</dbReference>
<dbReference type="OrthoDB" id="414698at2759"/>
<keyword evidence="1" id="KW-0378">Hydrolase</keyword>
<dbReference type="GO" id="GO:0016787">
    <property type="term" value="F:hydrolase activity"/>
    <property type="evidence" value="ECO:0007669"/>
    <property type="project" value="UniProtKB-KW"/>
</dbReference>
<dbReference type="InterPro" id="IPR050593">
    <property type="entry name" value="LovG"/>
</dbReference>
<evidence type="ECO:0000313" key="4">
    <source>
        <dbReference type="Proteomes" id="UP001153461"/>
    </source>
</evidence>
<dbReference type="PANTHER" id="PTHR48070:SF4">
    <property type="entry name" value="ESTERASE ALNB"/>
    <property type="match status" value="1"/>
</dbReference>
<sequence>MTTALLPYFICLSRYPTQHNAATIVVSPWLGDESEDSTVATEYAVSCFSRETPNSNQTGGLMHELQRDNTATFSFLEGDVDSAPGPGIAGYYDGPYYSYYRFPRTFSHEDMDESDILEAYEQLSETVALEGPFDGVLGFSHGGTLAAGFMIHCAKMNPNEPALFRCAIFINSLPPFRMEPGKRPVVDEGLEGFISIPCVHIAGAKDPLFEYSMALYRLCSARYSTFAVHGKGHDVPSDRRNVAIIATAIRKLSSQIL</sequence>
<comment type="caution">
    <text evidence="3">The sequence shown here is derived from an EMBL/GenBank/DDBJ whole genome shotgun (WGS) entry which is preliminary data.</text>
</comment>
<name>A0A9W4HF94_PENNA</name>
<dbReference type="InterPro" id="IPR029058">
    <property type="entry name" value="AB_hydrolase_fold"/>
</dbReference>
<dbReference type="GO" id="GO:0017000">
    <property type="term" value="P:antibiotic biosynthetic process"/>
    <property type="evidence" value="ECO:0007669"/>
    <property type="project" value="UniProtKB-ARBA"/>
</dbReference>
<feature type="domain" description="Serine hydrolase" evidence="2">
    <location>
        <begin position="55"/>
        <end position="242"/>
    </location>
</feature>
<dbReference type="Gene3D" id="3.40.50.1820">
    <property type="entry name" value="alpha/beta hydrolase"/>
    <property type="match status" value="1"/>
</dbReference>
<dbReference type="GO" id="GO:0072330">
    <property type="term" value="P:monocarboxylic acid biosynthetic process"/>
    <property type="evidence" value="ECO:0007669"/>
    <property type="project" value="UniProtKB-ARBA"/>
</dbReference>
<dbReference type="SUPFAM" id="SSF53474">
    <property type="entry name" value="alpha/beta-Hydrolases"/>
    <property type="match status" value="1"/>
</dbReference>
<dbReference type="GO" id="GO:0019748">
    <property type="term" value="P:secondary metabolic process"/>
    <property type="evidence" value="ECO:0007669"/>
    <property type="project" value="TreeGrafter"/>
</dbReference>
<reference evidence="3" key="1">
    <citation type="submission" date="2021-07" db="EMBL/GenBank/DDBJ databases">
        <authorList>
            <person name="Branca A.L. A."/>
        </authorList>
    </citation>
    <scope>NUCLEOTIDE SEQUENCE</scope>
</reference>
<dbReference type="Proteomes" id="UP001153461">
    <property type="component" value="Unassembled WGS sequence"/>
</dbReference>
<dbReference type="AlphaFoldDB" id="A0A9W4HF94"/>
<dbReference type="Pfam" id="PF03959">
    <property type="entry name" value="FSH1"/>
    <property type="match status" value="1"/>
</dbReference>
<gene>
    <name evidence="3" type="ORF">PNAL_LOCUS1639</name>
</gene>
<dbReference type="EMBL" id="CAJVNV010000044">
    <property type="protein sequence ID" value="CAG7992613.1"/>
    <property type="molecule type" value="Genomic_DNA"/>
</dbReference>
<evidence type="ECO:0000259" key="2">
    <source>
        <dbReference type="Pfam" id="PF03959"/>
    </source>
</evidence>